<gene>
    <name evidence="1" type="ORF">JKL49_07115</name>
</gene>
<dbReference type="PANTHER" id="PTHR33361:SF15">
    <property type="entry name" value="DUF885 FAMILY LIPOPROTEIN"/>
    <property type="match status" value="1"/>
</dbReference>
<proteinExistence type="predicted"/>
<protein>
    <submittedName>
        <fullName evidence="1">DUF885 family protein</fullName>
    </submittedName>
</protein>
<evidence type="ECO:0000313" key="1">
    <source>
        <dbReference type="EMBL" id="QQZ51925.1"/>
    </source>
</evidence>
<dbReference type="AlphaFoldDB" id="A0A974P7N1"/>
<name>A0A974P7N1_9CAUL</name>
<organism evidence="1">
    <name type="scientific">Phenylobacterium glaciei</name>
    <dbReference type="NCBI Taxonomy" id="2803784"/>
    <lineage>
        <taxon>Bacteria</taxon>
        <taxon>Pseudomonadati</taxon>
        <taxon>Pseudomonadota</taxon>
        <taxon>Alphaproteobacteria</taxon>
        <taxon>Caulobacterales</taxon>
        <taxon>Caulobacteraceae</taxon>
        <taxon>Phenylobacterium</taxon>
    </lineage>
</organism>
<dbReference type="EMBL" id="CP068570">
    <property type="protein sequence ID" value="QQZ51925.1"/>
    <property type="molecule type" value="Genomic_DNA"/>
</dbReference>
<dbReference type="InterPro" id="IPR010281">
    <property type="entry name" value="DUF885"/>
</dbReference>
<dbReference type="Pfam" id="PF05960">
    <property type="entry name" value="DUF885"/>
    <property type="match status" value="1"/>
</dbReference>
<sequence>MLVHLKLQLRVCANALLDQAVHVDGISRDDAMKLMTVQAFQQEREAAGKWVRAQLSQAQLPTYFVGWEEHKALRKQAEAKWGKAFTLKRYHDGILAYGSPRRGSPASCCLICRSRSAQIRSSRRRPGPRFTYGLRSGSLVREVREVRDQPDRPRRLTG</sequence>
<accession>A0A974P7N1</accession>
<reference evidence="1" key="1">
    <citation type="submission" date="2021-01" db="EMBL/GenBank/DDBJ databases">
        <title>Genome sequence of Phenylobacterium sp. 20VBR1 isolated from a valley glaceir, Ny-Alesund, Svalbard.</title>
        <authorList>
            <person name="Thomas F.A."/>
            <person name="Krishnan K.P."/>
            <person name="Sinha R.K."/>
        </authorList>
    </citation>
    <scope>NUCLEOTIDE SEQUENCE</scope>
    <source>
        <strain evidence="1">20VBR1</strain>
    </source>
</reference>
<dbReference type="PANTHER" id="PTHR33361">
    <property type="entry name" value="GLR0591 PROTEIN"/>
    <property type="match status" value="1"/>
</dbReference>